<reference evidence="1" key="1">
    <citation type="submission" date="2021-01" db="EMBL/GenBank/DDBJ databases">
        <title>Whole genome shotgun sequence of Actinoplanes ferrugineus NBRC 15555.</title>
        <authorList>
            <person name="Komaki H."/>
            <person name="Tamura T."/>
        </authorList>
    </citation>
    <scope>NUCLEOTIDE SEQUENCE</scope>
    <source>
        <strain evidence="1">NBRC 15555</strain>
    </source>
</reference>
<dbReference type="Proteomes" id="UP000598174">
    <property type="component" value="Unassembled WGS sequence"/>
</dbReference>
<organism evidence="1 2">
    <name type="scientific">Paractinoplanes ferrugineus</name>
    <dbReference type="NCBI Taxonomy" id="113564"/>
    <lineage>
        <taxon>Bacteria</taxon>
        <taxon>Bacillati</taxon>
        <taxon>Actinomycetota</taxon>
        <taxon>Actinomycetes</taxon>
        <taxon>Micromonosporales</taxon>
        <taxon>Micromonosporaceae</taxon>
        <taxon>Paractinoplanes</taxon>
    </lineage>
</organism>
<evidence type="ECO:0000313" key="1">
    <source>
        <dbReference type="EMBL" id="GIE13457.1"/>
    </source>
</evidence>
<comment type="caution">
    <text evidence="1">The sequence shown here is derived from an EMBL/GenBank/DDBJ whole genome shotgun (WGS) entry which is preliminary data.</text>
</comment>
<protein>
    <submittedName>
        <fullName evidence="1">Polyketide cyclase</fullName>
    </submittedName>
</protein>
<dbReference type="RefSeq" id="WP_203819904.1">
    <property type="nucleotide sequence ID" value="NZ_BAAABP010000027.1"/>
</dbReference>
<gene>
    <name evidence="1" type="ORF">Afe05nite_52970</name>
</gene>
<dbReference type="AlphaFoldDB" id="A0A919MMP0"/>
<accession>A0A919MMP0</accession>
<keyword evidence="2" id="KW-1185">Reference proteome</keyword>
<dbReference type="Gene3D" id="3.30.530.20">
    <property type="match status" value="1"/>
</dbReference>
<dbReference type="Pfam" id="PF10604">
    <property type="entry name" value="Polyketide_cyc2"/>
    <property type="match status" value="1"/>
</dbReference>
<dbReference type="InterPro" id="IPR023393">
    <property type="entry name" value="START-like_dom_sf"/>
</dbReference>
<name>A0A919MMP0_9ACTN</name>
<dbReference type="SUPFAM" id="SSF55961">
    <property type="entry name" value="Bet v1-like"/>
    <property type="match status" value="1"/>
</dbReference>
<dbReference type="InterPro" id="IPR019587">
    <property type="entry name" value="Polyketide_cyclase/dehydratase"/>
</dbReference>
<sequence length="154" mass="17100">MSEFSEWPDSFHPDQAPVFAHNEIVSVRPAGDLWPALVRAAEWPAWYPHASEVRGIAPGDELVLGLTFSWKTLGVRVTTTITELVPSRTLAWRGTARGSRGYHRWALHPTTDGGCRIVTEEVQAGPVPTLLAARLRNNLVTFHQQWLDGLVARA</sequence>
<proteinExistence type="predicted"/>
<dbReference type="EMBL" id="BOMM01000049">
    <property type="protein sequence ID" value="GIE13457.1"/>
    <property type="molecule type" value="Genomic_DNA"/>
</dbReference>
<evidence type="ECO:0000313" key="2">
    <source>
        <dbReference type="Proteomes" id="UP000598174"/>
    </source>
</evidence>